<dbReference type="SMART" id="SM01294">
    <property type="entry name" value="PKS_PP_betabranch"/>
    <property type="match status" value="3"/>
</dbReference>
<dbReference type="GO" id="GO:0006633">
    <property type="term" value="P:fatty acid biosynthetic process"/>
    <property type="evidence" value="ECO:0007669"/>
    <property type="project" value="InterPro"/>
</dbReference>
<feature type="region of interest" description="N-terminal hotdog fold" evidence="6">
    <location>
        <begin position="1872"/>
        <end position="1997"/>
    </location>
</feature>
<dbReference type="PROSITE" id="PS00012">
    <property type="entry name" value="PHOSPHOPANTETHEINE"/>
    <property type="match status" value="3"/>
</dbReference>
<dbReference type="InterPro" id="IPR014030">
    <property type="entry name" value="Ketoacyl_synth_N"/>
</dbReference>
<dbReference type="InterPro" id="IPR001227">
    <property type="entry name" value="Ac_transferase_dom_sf"/>
</dbReference>
<dbReference type="InterPro" id="IPR006162">
    <property type="entry name" value="Ppantetheine_attach_site"/>
</dbReference>
<dbReference type="PANTHER" id="PTHR43775:SF51">
    <property type="entry name" value="INACTIVE PHENOLPHTHIOCEROL SYNTHESIS POLYKETIDE SYNTHASE TYPE I PKS1-RELATED"/>
    <property type="match status" value="1"/>
</dbReference>
<feature type="active site" description="Proton donor; for dehydratase activity" evidence="6">
    <location>
        <position position="3751"/>
    </location>
</feature>
<dbReference type="SUPFAM" id="SSF47336">
    <property type="entry name" value="ACP-like"/>
    <property type="match status" value="3"/>
</dbReference>
<proteinExistence type="predicted"/>
<dbReference type="InterPro" id="IPR049552">
    <property type="entry name" value="PKS_DH_N"/>
</dbReference>
<evidence type="ECO:0000313" key="12">
    <source>
        <dbReference type="Proteomes" id="UP000292274"/>
    </source>
</evidence>
<dbReference type="InterPro" id="IPR016035">
    <property type="entry name" value="Acyl_Trfase/lysoPLipase"/>
</dbReference>
<feature type="domain" description="Carrier" evidence="8">
    <location>
        <begin position="909"/>
        <end position="984"/>
    </location>
</feature>
<dbReference type="InterPro" id="IPR036736">
    <property type="entry name" value="ACP-like_sf"/>
</dbReference>
<dbReference type="Pfam" id="PF00550">
    <property type="entry name" value="PP-binding"/>
    <property type="match status" value="3"/>
</dbReference>
<feature type="region of interest" description="Disordered" evidence="7">
    <location>
        <begin position="51"/>
        <end position="73"/>
    </location>
</feature>
<dbReference type="FunFam" id="3.40.366.10:FF:000002">
    <property type="entry name" value="Probable polyketide synthase 2"/>
    <property type="match status" value="1"/>
</dbReference>
<evidence type="ECO:0000259" key="8">
    <source>
        <dbReference type="PROSITE" id="PS50075"/>
    </source>
</evidence>
<keyword evidence="5" id="KW-0012">Acyltransferase</keyword>
<dbReference type="InterPro" id="IPR018201">
    <property type="entry name" value="Ketoacyl_synth_AS"/>
</dbReference>
<dbReference type="InterPro" id="IPR036291">
    <property type="entry name" value="NAD(P)-bd_dom_sf"/>
</dbReference>
<dbReference type="PROSITE" id="PS52004">
    <property type="entry name" value="KS3_2"/>
    <property type="match status" value="3"/>
</dbReference>
<dbReference type="Gene3D" id="3.40.50.720">
    <property type="entry name" value="NAD(P)-binding Rossmann-like Domain"/>
    <property type="match status" value="2"/>
</dbReference>
<keyword evidence="12" id="KW-1185">Reference proteome</keyword>
<keyword evidence="1" id="KW-0596">Phosphopantetheine</keyword>
<dbReference type="PANTHER" id="PTHR43775">
    <property type="entry name" value="FATTY ACID SYNTHASE"/>
    <property type="match status" value="1"/>
</dbReference>
<evidence type="ECO:0000259" key="9">
    <source>
        <dbReference type="PROSITE" id="PS52004"/>
    </source>
</evidence>
<dbReference type="OrthoDB" id="5476359at2"/>
<dbReference type="InterPro" id="IPR050091">
    <property type="entry name" value="PKS_NRPS_Biosynth_Enz"/>
</dbReference>
<dbReference type="SMART" id="SM00822">
    <property type="entry name" value="PKS_KR"/>
    <property type="match status" value="2"/>
</dbReference>
<feature type="active site" description="Proton acceptor; for dehydratase activity" evidence="6">
    <location>
        <position position="1904"/>
    </location>
</feature>
<feature type="domain" description="Carrier" evidence="8">
    <location>
        <begin position="4291"/>
        <end position="4366"/>
    </location>
</feature>
<dbReference type="SMART" id="SM00827">
    <property type="entry name" value="PKS_AT"/>
    <property type="match status" value="3"/>
</dbReference>
<evidence type="ECO:0000256" key="4">
    <source>
        <dbReference type="ARBA" id="ARBA00023268"/>
    </source>
</evidence>
<feature type="region of interest" description="Disordered" evidence="7">
    <location>
        <begin position="1"/>
        <end position="21"/>
    </location>
</feature>
<dbReference type="Gene3D" id="3.10.129.110">
    <property type="entry name" value="Polyketide synthase dehydratase"/>
    <property type="match status" value="2"/>
</dbReference>
<feature type="domain" description="Carrier" evidence="8">
    <location>
        <begin position="2570"/>
        <end position="2645"/>
    </location>
</feature>
<dbReference type="SMART" id="SM00823">
    <property type="entry name" value="PKS_PP"/>
    <property type="match status" value="3"/>
</dbReference>
<dbReference type="FunFam" id="3.40.47.10:FF:000019">
    <property type="entry name" value="Polyketide synthase type I"/>
    <property type="match status" value="3"/>
</dbReference>
<dbReference type="Pfam" id="PF08659">
    <property type="entry name" value="KR"/>
    <property type="match status" value="2"/>
</dbReference>
<feature type="domain" description="Ketosynthase family 3 (KS3)" evidence="9">
    <location>
        <begin position="2662"/>
        <end position="3086"/>
    </location>
</feature>
<evidence type="ECO:0000313" key="11">
    <source>
        <dbReference type="EMBL" id="TCB95508.1"/>
    </source>
</evidence>
<dbReference type="SUPFAM" id="SSF53901">
    <property type="entry name" value="Thiolase-like"/>
    <property type="match status" value="3"/>
</dbReference>
<dbReference type="Proteomes" id="UP000292274">
    <property type="component" value="Unassembled WGS sequence"/>
</dbReference>
<dbReference type="InterPro" id="IPR009081">
    <property type="entry name" value="PP-bd_ACP"/>
</dbReference>
<dbReference type="InterPro" id="IPR042104">
    <property type="entry name" value="PKS_dehydratase_sf"/>
</dbReference>
<dbReference type="Gene3D" id="3.40.47.10">
    <property type="match status" value="3"/>
</dbReference>
<dbReference type="InterPro" id="IPR016036">
    <property type="entry name" value="Malonyl_transacylase_ACP-bd"/>
</dbReference>
<evidence type="ECO:0000256" key="1">
    <source>
        <dbReference type="ARBA" id="ARBA00022450"/>
    </source>
</evidence>
<dbReference type="Gene3D" id="1.10.1200.10">
    <property type="entry name" value="ACP-like"/>
    <property type="match status" value="3"/>
</dbReference>
<dbReference type="Gene3D" id="3.40.366.10">
    <property type="entry name" value="Malonyl-Coenzyme A Acyl Carrier Protein, domain 2"/>
    <property type="match status" value="3"/>
</dbReference>
<feature type="region of interest" description="C-terminal hotdog fold" evidence="6">
    <location>
        <begin position="3690"/>
        <end position="3835"/>
    </location>
</feature>
<dbReference type="InterPro" id="IPR016039">
    <property type="entry name" value="Thiolase-like"/>
</dbReference>
<evidence type="ECO:0000256" key="6">
    <source>
        <dbReference type="PROSITE-ProRule" id="PRU01363"/>
    </source>
</evidence>
<organism evidence="11 12">
    <name type="scientific">Micromonospora zingiberis</name>
    <dbReference type="NCBI Taxonomy" id="2053011"/>
    <lineage>
        <taxon>Bacteria</taxon>
        <taxon>Bacillati</taxon>
        <taxon>Actinomycetota</taxon>
        <taxon>Actinomycetes</taxon>
        <taxon>Micromonosporales</taxon>
        <taxon>Micromonosporaceae</taxon>
        <taxon>Micromonospora</taxon>
    </lineage>
</organism>
<dbReference type="InterPro" id="IPR020807">
    <property type="entry name" value="PKS_DH"/>
</dbReference>
<dbReference type="EMBL" id="SJJR01000014">
    <property type="protein sequence ID" value="TCB95508.1"/>
    <property type="molecule type" value="Genomic_DNA"/>
</dbReference>
<dbReference type="PROSITE" id="PS50075">
    <property type="entry name" value="CARRIER"/>
    <property type="match status" value="3"/>
</dbReference>
<keyword evidence="2" id="KW-0597">Phosphoprotein</keyword>
<dbReference type="Pfam" id="PF21089">
    <property type="entry name" value="PKS_DH_N"/>
    <property type="match status" value="2"/>
</dbReference>
<dbReference type="SUPFAM" id="SSF52151">
    <property type="entry name" value="FabD/lysophospholipase-like"/>
    <property type="match status" value="3"/>
</dbReference>
<dbReference type="Pfam" id="PF00698">
    <property type="entry name" value="Acyl_transf_1"/>
    <property type="match status" value="3"/>
</dbReference>
<feature type="domain" description="Ketosynthase family 3 (KS3)" evidence="9">
    <location>
        <begin position="19"/>
        <end position="436"/>
    </location>
</feature>
<dbReference type="SUPFAM" id="SSF55048">
    <property type="entry name" value="Probable ACP-binding domain of malonyl-CoA ACP transacylase"/>
    <property type="match status" value="3"/>
</dbReference>
<dbReference type="GO" id="GO:0031177">
    <property type="term" value="F:phosphopantetheine binding"/>
    <property type="evidence" value="ECO:0007669"/>
    <property type="project" value="InterPro"/>
</dbReference>
<dbReference type="Pfam" id="PF16197">
    <property type="entry name" value="KAsynt_C_assoc"/>
    <property type="match status" value="3"/>
</dbReference>
<feature type="domain" description="PKS/mFAS DH" evidence="10">
    <location>
        <begin position="3554"/>
        <end position="3835"/>
    </location>
</feature>
<dbReference type="PROSITE" id="PS52019">
    <property type="entry name" value="PKS_MFAS_DH"/>
    <property type="match status" value="2"/>
</dbReference>
<dbReference type="FunFam" id="1.10.1200.10:FF:000007">
    <property type="entry name" value="Probable polyketide synthase pks17"/>
    <property type="match status" value="2"/>
</dbReference>
<comment type="caution">
    <text evidence="11">The sequence shown here is derived from an EMBL/GenBank/DDBJ whole genome shotgun (WGS) entry which is preliminary data.</text>
</comment>
<dbReference type="InterPro" id="IPR020806">
    <property type="entry name" value="PKS_PP-bd"/>
</dbReference>
<name>A0A4R0GJE0_9ACTN</name>
<dbReference type="Pfam" id="PF02801">
    <property type="entry name" value="Ketoacyl-synt_C"/>
    <property type="match status" value="3"/>
</dbReference>
<feature type="domain" description="Ketosynthase family 3 (KS3)" evidence="9">
    <location>
        <begin position="999"/>
        <end position="1421"/>
    </location>
</feature>
<dbReference type="InterPro" id="IPR032821">
    <property type="entry name" value="PKS_assoc"/>
</dbReference>
<dbReference type="SMART" id="SM00825">
    <property type="entry name" value="PKS_KS"/>
    <property type="match status" value="3"/>
</dbReference>
<dbReference type="CDD" id="cd00833">
    <property type="entry name" value="PKS"/>
    <property type="match status" value="3"/>
</dbReference>
<evidence type="ECO:0000256" key="5">
    <source>
        <dbReference type="ARBA" id="ARBA00023315"/>
    </source>
</evidence>
<evidence type="ECO:0000256" key="2">
    <source>
        <dbReference type="ARBA" id="ARBA00022553"/>
    </source>
</evidence>
<dbReference type="InterPro" id="IPR020841">
    <property type="entry name" value="PKS_Beta-ketoAc_synthase_dom"/>
</dbReference>
<dbReference type="InterPro" id="IPR013968">
    <property type="entry name" value="PKS_KR"/>
</dbReference>
<feature type="active site" description="Proton donor; for dehydratase activity" evidence="6">
    <location>
        <position position="2069"/>
    </location>
</feature>
<reference evidence="11 12" key="1">
    <citation type="submission" date="2019-02" db="EMBL/GenBank/DDBJ databases">
        <title>Jishengella sp. nov., isolated from a root of Zingiber montanum.</title>
        <authorList>
            <person name="Kuncharoen N."/>
            <person name="Kudo T."/>
            <person name="Masahiro Y."/>
            <person name="Ohkuma M."/>
            <person name="Tanasupawat S."/>
        </authorList>
    </citation>
    <scope>NUCLEOTIDE SEQUENCE [LARGE SCALE GENOMIC DNA]</scope>
    <source>
        <strain evidence="11 12">PLAI 1-1</strain>
    </source>
</reference>
<dbReference type="InterPro" id="IPR057326">
    <property type="entry name" value="KR_dom"/>
</dbReference>
<keyword evidence="4" id="KW-0511">Multifunctional enzyme</keyword>
<dbReference type="InterPro" id="IPR014031">
    <property type="entry name" value="Ketoacyl_synth_C"/>
</dbReference>
<dbReference type="SUPFAM" id="SSF51735">
    <property type="entry name" value="NAD(P)-binding Rossmann-fold domains"/>
    <property type="match status" value="4"/>
</dbReference>
<dbReference type="PROSITE" id="PS00606">
    <property type="entry name" value="KS3_1"/>
    <property type="match status" value="2"/>
</dbReference>
<dbReference type="InterPro" id="IPR049551">
    <property type="entry name" value="PKS_DH_C"/>
</dbReference>
<feature type="domain" description="PKS/mFAS DH" evidence="10">
    <location>
        <begin position="1872"/>
        <end position="2148"/>
    </location>
</feature>
<dbReference type="Gene3D" id="3.30.70.3290">
    <property type="match status" value="3"/>
</dbReference>
<protein>
    <submittedName>
        <fullName evidence="11">SDR family NAD(P)-dependent oxidoreductase</fullName>
    </submittedName>
</protein>
<dbReference type="RefSeq" id="WP_131305953.1">
    <property type="nucleotide sequence ID" value="NZ_SJJR01000014.1"/>
</dbReference>
<gene>
    <name evidence="11" type="ORF">E0H26_20215</name>
</gene>
<evidence type="ECO:0000256" key="3">
    <source>
        <dbReference type="ARBA" id="ARBA00022679"/>
    </source>
</evidence>
<feature type="active site" description="Proton acceptor; for dehydratase activity" evidence="6">
    <location>
        <position position="3586"/>
    </location>
</feature>
<feature type="region of interest" description="N-terminal hotdog fold" evidence="6">
    <location>
        <begin position="3554"/>
        <end position="3679"/>
    </location>
</feature>
<feature type="compositionally biased region" description="Basic and acidic residues" evidence="7">
    <location>
        <begin position="51"/>
        <end position="66"/>
    </location>
</feature>
<dbReference type="Pfam" id="PF00109">
    <property type="entry name" value="ketoacyl-synt"/>
    <property type="match status" value="3"/>
</dbReference>
<evidence type="ECO:0000256" key="7">
    <source>
        <dbReference type="SAM" id="MobiDB-lite"/>
    </source>
</evidence>
<dbReference type="InterPro" id="IPR014043">
    <property type="entry name" value="Acyl_transferase_dom"/>
</dbReference>
<dbReference type="InterPro" id="IPR049900">
    <property type="entry name" value="PKS_mFAS_DH"/>
</dbReference>
<keyword evidence="3" id="KW-0808">Transferase</keyword>
<evidence type="ECO:0000259" key="10">
    <source>
        <dbReference type="PROSITE" id="PS52019"/>
    </source>
</evidence>
<feature type="region of interest" description="Disordered" evidence="7">
    <location>
        <begin position="3652"/>
        <end position="3682"/>
    </location>
</feature>
<feature type="region of interest" description="C-terminal hotdog fold" evidence="6">
    <location>
        <begin position="2010"/>
        <end position="2148"/>
    </location>
</feature>
<dbReference type="Pfam" id="PF14765">
    <property type="entry name" value="PS-DH"/>
    <property type="match status" value="2"/>
</dbReference>
<dbReference type="SMART" id="SM00826">
    <property type="entry name" value="PKS_DH"/>
    <property type="match status" value="2"/>
</dbReference>
<dbReference type="GO" id="GO:0004315">
    <property type="term" value="F:3-oxoacyl-[acyl-carrier-protein] synthase activity"/>
    <property type="evidence" value="ECO:0007669"/>
    <property type="project" value="InterPro"/>
</dbReference>
<dbReference type="CDD" id="cd08956">
    <property type="entry name" value="KR_3_FAS_SDR_x"/>
    <property type="match status" value="2"/>
</dbReference>
<dbReference type="GO" id="GO:0004312">
    <property type="term" value="F:fatty acid synthase activity"/>
    <property type="evidence" value="ECO:0007669"/>
    <property type="project" value="TreeGrafter"/>
</dbReference>
<sequence length="4433" mass="458696">MTHDTHADPPNTDAPNTGDTPVAVVGLSCRLPGAADPDAFWELLTEGRDAVTDAPADRRPTGDDHTPGALRGGFLDRPGDFDARFFGISPREAAATDPQQRLVLELVWEALEDAGIVPTELAGTQTAVYVGALRDDWAGLIHRAGPDAVTGHTNTGTHRGLIANRVSYTLDLRGPSMVVDTAQSSSLVAVHLAAEAVRAGTVPLAVAAGVNLNLLADGVHTAQRFGGLSPDGRCHTFDERANGYVRGEGAAVVVLKPLAQARADGDDVLAVLHGSAVNNDGATPGLTVPSADAQQRMLTRAHTAAGIGAADVQYVELHGTGTPVGDPIEAAALGAVFAAGRDPADPLLVGSVKTNIGHLEGAAGIAGLVKAVLSIRHRMLPPSLHFTRPNPAIPLSELRLRVATTHRPWPHPDRPLIAGVSSFGMGGTNCHVVIGEPPPLPTPEPAPSPADPALVTLSARTTPALRDQATRLLRHTRRHPGATPADLAHALATRRTTFRHRAAIWAADHTELTAALTALADGTPTAHVSTGETAVHPGAAVLFTGQGAQRTGMGLGLRAAFPAYAAAFDEVCAHLDPLLPRPLADIIRTGDGLDGTDLAQPALFAVEVAAYRLIESWGVTPTRLIGHSIGEIAAAHVAGVLSLPDACTMVAARGALMRDLPTGGAMIAVDAPPDRLRPFADAAPDRLAVAAVNGVRATVLSGAAAQVDAAAQALRAAGHRVKRLTVSHAFHSPLMEPMLPTFGQVVAGLSLRPPRLPVVSTRTGALAADDLATVDHWVAQVREPVLFAAAVRAAADAAPTMIEAGPDGVCAALVPGCGLDDGTAVAVPLLRAGTDETRSARTALARLHVRGVHTDPSRWAPPTGRRPRLPTYAFQRQDFGTGPAAAPVPAAVPAAPPTPTAAPARTPGLDTPTLVAAHVAAVLGVPDPDLVDRQATFRDLGVDSLMAVELRDALAAATGTTLPTGLLFDHPTPDALAAHLAGATATPATARSEVRAVADEPIAVVGMACRYPGGADTPDALWRLVADERDAIGPFPTDRGWPATLFHPDPEHPGTSYVREGGFLPEAAAFDPAFFGISPREALAMDPQQRLLLLTAWEALERAGIDPETLRGSRTGVFVGGTAGDYGPRMHDGGTAGEGHILTGTTPSVMSGRIAYHLGLAGPALTVDTACSSSLVALHLAVRSLRSGESHTALAGGVTVLATPGMFLEFSRQRGLAPDARCKSFAAAADGTAWAEGAGLLVLQRLSDARRAGRPVLAVIRGSAVNSDGASNGLTAPNGLAQRQVIHAALADAGLAPHDVDAIEAHGTGTALGDPIEAEALAAAYGPGRDRPLWLGSLKSNIGHTQAAAGVAGVIKLVQAIRSGTLPRTLHVDEPTPRVDWAAGPLRLLTEARPWPARPTRRAAVSSFGISGTNAHLILEQAPDDPDPQPSADAPVPWLISARDPGGIARQAGRLHAALTAADEPHPAAVARALAGRTRFPHRAAVVGSTHGDLLAGLANLAAGTDDARVVRGHADRPARVAFVFTGQGAQRPGMGAELADTFPVFAAALHEVAAALDPHLDRALTDVLAAEDVHRTRYAQPALFAVEVALARLLAHHGLRPDLVAGHSVGEVAAAHVAGALTLPEAAALVAARGRLMDRARAGGAMLAVQASEQEVAATLAAYPQLSLAAVNGPTSVVLSGDPDPIVEAAAHWAARGRRTRRLRVSHAFHSAHMDEILTEFAEVAAAREFTAPQLPFVSTATGDRLPDDRLADPGYWTGQLRGTVRFADAVTSLRTLGATVFVEVGPDTALVPAIRETLGDTDATVIATGRAGRPEPETAILAVAAAHTAGAPLDPAPLGAGSPPTGLPTYPFHLDRYWLAPRTSADPTAHPLLHTTVDLADRAGLVLAGELSRSDLPWLADHVINGAALVPATAFLEIARMAGERAGATRVDELTLVAPLAVPAQGALHVQVSVAEPDPDGARRFAVHARAEDGAAPDAWRRCVTGRLTPASVTDAGPVDAPWPPPGAVEESVGDLYTRLAEAGYDYRGDFTAVRRLWRVGDDICAELELPEDTDPTRYRIHPALLDAALHPVVRHAATRTAPGHIRLPFTVTDADLIGTPGRALRARITPAGPDTVTITLTDNTGRPAGRIGGLTLREVDTRDLAAATGGTGGLWTLGWQPLSAPSSPADPGETITLGGDDPLPAVRAALHAVRDRLTGPLTVVTRHAVSTPGDPAPDPAGAAVWGLLRSVQAEHPDVTLVDLDDGAGPDAVAAAVATGEPQVAVRAGALLAPRLGPAPAAGQSPAIDPTGTVLITGGTGGLGRLVAEHLVTTYGVRHLVLVSRRGPDAPEATATTVALREAGAEVHVVAADVTDRDAVAAVLAAVPAAHPLTAVVHAAGVVDDATVAALTDEQLDRVWRVKADGARHLHDLTADRPLTAFVLFSSIAGVLGTAGQAGYAAANCALDALAMHRHAAGLPATALAWGLWDTTTGMGAALRDTDIARWARLGIDPLTPEHGLALFDRALRSPEPVLVPVALEPARLRTDDPLPAPLRALAPTRPRRVAAIPAGDWATHAAGLDEPDRHAYALDTVRKAVAAVLGHDSPAGVAPEVPFRDAGFDSLTGVDLRNRLSGVTGLPLPATLVFDHPTPTAVAEYLAGTVGGRPAESAPAPIVVVDGDPVVIVGMGCRFPGGVVSADGLWELVLGERDAVGPFPGNRGWPADLVDPDPGAVGRSYCGEGGFLYEADRFDAEFFGMSPREALATDPQQRLLLEVAWETFEHAGIDPRSLRGSDTGVFTGVMYHDYAARAARPPADLEGYLLVGNTASAVSGRLAYVYGLNGPTLTVDTACSSSLVALHLAVSALRRGECSAALVGGVTVMASPTAFVEFSRQRGLAPDGRCRSFAADAAGTGWAEGVGLLLVERLSVAQAKGHQILAVVRGSAVNSDGASNGMTAPNGPAQERVIRAALGVAGLSLSDVDVVEAHGTGTSLGDPIEAQAVLATYGARTAGGPVLLGSLKSNIGHAQAAAGVGGVIKMVQAMRAGVAPRSLHCDEPSPMVDWDSGAVRLLSTRQDWPDTGRPRRAAVSSFGISGTNAHVILEQAPASTAPEPAAEPEPGTPVAWVVSGHHPAALRGQARALHDLVTGPEPPDPTGIARALTRRTVLDRWAVVTATDPDTRAAALDALATGGSAAGLTHGPTGPRGRLAFLFTGQGSQRTGMGRTLYDRSAAYRHALDDVCAHLDGRLDRPLRDILFADPDSADAALLGQTVFTQAALFATEVALYRHMEACGVRPDTVLGHSVGGVTAAHVAGVFDLADAARLIAARGHAMQAARDDGGMVALDATEDEVRDWLAGRTDLTVAAVNAPRSIVVAGDRAAAQDAVGHWRSHGRRATALPVSHAFHSHHMDDVLDRFRRTIDAITFREPTLTVISDTTGDPATASELGSVDYWVRHVRQPVRFADAVRTLHRTGVTDLVEIGPDAVLNGLAAATLGDLPGLVVPVLRAGRDEPETMLTALALLHGRGLPVNWDQVHPHARPVPLPTYRFQRRRYWLDARGAGPTAAGQHDTAHPLLGAAVDVAGSDTAVLTGRLDAASGSWLAEHRPGGVPLVPGSALTDLVLRAGAQVGCHQLAELTLTTPLPFDGREPVAVQVVVGAPADDGSRTAAVHARPADAPAGHPWTRHADGLLTPAAAPAPPPGPWPPTDAEPVALDDVYDRLAGLGYHYGPAFRRMTRVWRRPGERFAEVTLAEDQLPEAAGYALHPALLDAALHPLLPLVAAAPDEVGAEVLPFAFTGVRLHATGASTLRVALTVHDTGEDGTVVSLTATDPAGVAVLTVDRLRLLPRTAGPAAVPDGLHRLTWRPLPTPHGAAVKAATVGLPDTTGLPSYATVGDLPATAVVFVAAPDGDPAAAAPQRARQSLTGTLDLLRRWLADDTGTELVLVTRHAVATTDDADPDPVQAALWGLVRSAQAEQPGRFRLVDVDGTDASWAVLAEVAATTEAQAAIRAGRLLTPRLAPVTRAGTETRPDLSTGPVLVTGATGTLGAVLARHLVTAYGATDLVLLSRRGPAAPDADRLAVELTGLGATVRTLACDVSDRAALAAVLDGLDRPPAAVAHVAGTTRDRTVTALTGDDLDQVLAPKVDAAWHLHELTADRPPALFLLYSSVAGTLGTAGQGNYAAANAFLDALAQHRRAAGLPAVSLAWGLWAQTSALSGHLSDTDRQRVARLGLRPLAGEEAMRLFDAALTDGGPAFAVTRFDVRRLTDPPAVLRDLAAPALPVASAAVAADRPTLAAQLAGRSPEQRRDLLTGLVRAQVAGVLGRTDPDGIDLDRALTDLGFDSLTAVELRNRLGTATGHRLPATLAFDHPTPAALVRYLDDLLTDSPPDDGVHAELDRLEALLRDSGPGDAMVADRLRQLLTLAAPESPAAVDLDTASDEALFALVDDLD</sequence>
<accession>A0A4R0GJE0</accession>